<proteinExistence type="inferred from homology"/>
<evidence type="ECO:0000256" key="5">
    <source>
        <dbReference type="ARBA" id="ARBA00023186"/>
    </source>
</evidence>
<dbReference type="InterPro" id="IPR036611">
    <property type="entry name" value="Trigger_fac_ribosome-bd_sf"/>
</dbReference>
<dbReference type="NCBIfam" id="TIGR00115">
    <property type="entry name" value="tig"/>
    <property type="match status" value="1"/>
</dbReference>
<feature type="domain" description="PPIase FKBP-type" evidence="7">
    <location>
        <begin position="163"/>
        <end position="244"/>
    </location>
</feature>
<dbReference type="PIRSF" id="PIRSF003095">
    <property type="entry name" value="Trigger_factor"/>
    <property type="match status" value="1"/>
</dbReference>
<dbReference type="InterPro" id="IPR008880">
    <property type="entry name" value="Trigger_fac_C"/>
</dbReference>
<dbReference type="Gene3D" id="1.10.3120.10">
    <property type="entry name" value="Trigger factor, C-terminal domain"/>
    <property type="match status" value="1"/>
</dbReference>
<dbReference type="HAMAP" id="MF_00303">
    <property type="entry name" value="Trigger_factor_Tig"/>
    <property type="match status" value="1"/>
</dbReference>
<organism evidence="10">
    <name type="scientific">hydrothermal vent metagenome</name>
    <dbReference type="NCBI Taxonomy" id="652676"/>
    <lineage>
        <taxon>unclassified sequences</taxon>
        <taxon>metagenomes</taxon>
        <taxon>ecological metagenomes</taxon>
    </lineage>
</organism>
<dbReference type="PANTHER" id="PTHR30560">
    <property type="entry name" value="TRIGGER FACTOR CHAPERONE AND PEPTIDYL-PROLYL CIS/TRANS ISOMERASE"/>
    <property type="match status" value="1"/>
</dbReference>
<dbReference type="SUPFAM" id="SSF102735">
    <property type="entry name" value="Trigger factor ribosome-binding domain"/>
    <property type="match status" value="1"/>
</dbReference>
<evidence type="ECO:0000259" key="9">
    <source>
        <dbReference type="Pfam" id="PF05698"/>
    </source>
</evidence>
<dbReference type="InterPro" id="IPR005215">
    <property type="entry name" value="Trig_fac"/>
</dbReference>
<name>A0A3B1C384_9ZZZZ</name>
<dbReference type="AlphaFoldDB" id="A0A3B1C384"/>
<evidence type="ECO:0000313" key="10">
    <source>
        <dbReference type="EMBL" id="VAX18484.1"/>
    </source>
</evidence>
<dbReference type="PANTHER" id="PTHR30560:SF3">
    <property type="entry name" value="TRIGGER FACTOR-LIKE PROTEIN TIG, CHLOROPLASTIC"/>
    <property type="match status" value="1"/>
</dbReference>
<evidence type="ECO:0000256" key="1">
    <source>
        <dbReference type="ARBA" id="ARBA00000971"/>
    </source>
</evidence>
<dbReference type="InterPro" id="IPR037041">
    <property type="entry name" value="Trigger_fac_C_sf"/>
</dbReference>
<feature type="domain" description="Trigger factor ribosome-binding bacterial" evidence="8">
    <location>
        <begin position="7"/>
        <end position="148"/>
    </location>
</feature>
<dbReference type="EC" id="5.2.1.8" evidence="3"/>
<evidence type="ECO:0000256" key="2">
    <source>
        <dbReference type="ARBA" id="ARBA00005464"/>
    </source>
</evidence>
<gene>
    <name evidence="10" type="ORF">MNBD_NITROSPINAE01-962</name>
</gene>
<dbReference type="GO" id="GO:0044183">
    <property type="term" value="F:protein folding chaperone"/>
    <property type="evidence" value="ECO:0007669"/>
    <property type="project" value="TreeGrafter"/>
</dbReference>
<dbReference type="InterPro" id="IPR001179">
    <property type="entry name" value="PPIase_FKBP_dom"/>
</dbReference>
<evidence type="ECO:0000256" key="4">
    <source>
        <dbReference type="ARBA" id="ARBA00023110"/>
    </source>
</evidence>
<accession>A0A3B1C384</accession>
<sequence>MEMTSLKIDMQDVEPCVKKLSVEIPIDRVNEEKSALYKKLAKSANVPGFRKGRAPRKVLEKMYAESVMGDAAQRLIQSAYREAIEAKNLQPVGEPMVDDVKMEESEPISFTATVEIFPEVDLKDISGISLTRRTIKVNDTEVDRILENYRERQVRFEPVEDRGIQDGDHAIVDYSATKKDGTPLEHFSGQGKQVSVDKNEMFEDFFNGMCGMTKGEEKEFDAKLPKDVPDPELADSTVKFKVKINEIKQKVLPEVNDDFAREVSDFDSLELFKADLKAQTEKRNKEAANNALRDDLMKKIIEDHPIEISSGMTERQATALANRSKENFKSQGIDPDKMGLDDEKMMEKSRVDAVRMIKEQAILSAFAKTHGIEVTDEDIDKEIEKLATMFNQPKDVTRQQLTASKGMEGVATQAFAEKTYGVMLEKITIEDKTVEPEELDE</sequence>
<dbReference type="GO" id="GO:0043335">
    <property type="term" value="P:protein unfolding"/>
    <property type="evidence" value="ECO:0007669"/>
    <property type="project" value="TreeGrafter"/>
</dbReference>
<keyword evidence="10" id="KW-0131">Cell cycle</keyword>
<protein>
    <recommendedName>
        <fullName evidence="3">peptidylprolyl isomerase</fullName>
        <ecNumber evidence="3">5.2.1.8</ecNumber>
    </recommendedName>
</protein>
<comment type="similarity">
    <text evidence="2">Belongs to the FKBP-type PPIase family. Tig subfamily.</text>
</comment>
<dbReference type="GO" id="GO:0015031">
    <property type="term" value="P:protein transport"/>
    <property type="evidence" value="ECO:0007669"/>
    <property type="project" value="InterPro"/>
</dbReference>
<dbReference type="GO" id="GO:0043022">
    <property type="term" value="F:ribosome binding"/>
    <property type="evidence" value="ECO:0007669"/>
    <property type="project" value="TreeGrafter"/>
</dbReference>
<dbReference type="InterPro" id="IPR008881">
    <property type="entry name" value="Trigger_fac_ribosome-bd_bac"/>
</dbReference>
<evidence type="ECO:0000256" key="6">
    <source>
        <dbReference type="ARBA" id="ARBA00023235"/>
    </source>
</evidence>
<dbReference type="GO" id="GO:0051083">
    <property type="term" value="P:'de novo' cotranslational protein folding"/>
    <property type="evidence" value="ECO:0007669"/>
    <property type="project" value="TreeGrafter"/>
</dbReference>
<evidence type="ECO:0000259" key="8">
    <source>
        <dbReference type="Pfam" id="PF05697"/>
    </source>
</evidence>
<dbReference type="EMBL" id="UOGC01000071">
    <property type="protein sequence ID" value="VAX18484.1"/>
    <property type="molecule type" value="Genomic_DNA"/>
</dbReference>
<keyword evidence="6 10" id="KW-0413">Isomerase</keyword>
<dbReference type="InterPro" id="IPR046357">
    <property type="entry name" value="PPIase_dom_sf"/>
</dbReference>
<dbReference type="SUPFAM" id="SSF54534">
    <property type="entry name" value="FKBP-like"/>
    <property type="match status" value="1"/>
</dbReference>
<keyword evidence="5" id="KW-0143">Chaperone</keyword>
<dbReference type="Pfam" id="PF00254">
    <property type="entry name" value="FKBP_C"/>
    <property type="match status" value="1"/>
</dbReference>
<keyword evidence="4" id="KW-0697">Rotamase</keyword>
<evidence type="ECO:0000259" key="7">
    <source>
        <dbReference type="Pfam" id="PF00254"/>
    </source>
</evidence>
<dbReference type="InterPro" id="IPR027304">
    <property type="entry name" value="Trigger_fact/SurA_dom_sf"/>
</dbReference>
<dbReference type="GO" id="GO:0051301">
    <property type="term" value="P:cell division"/>
    <property type="evidence" value="ECO:0007669"/>
    <property type="project" value="UniProtKB-KW"/>
</dbReference>
<dbReference type="Gene3D" id="3.10.50.40">
    <property type="match status" value="1"/>
</dbReference>
<dbReference type="SUPFAM" id="SSF109998">
    <property type="entry name" value="Triger factor/SurA peptide-binding domain-like"/>
    <property type="match status" value="1"/>
</dbReference>
<dbReference type="Pfam" id="PF05698">
    <property type="entry name" value="Trigger_C"/>
    <property type="match status" value="1"/>
</dbReference>
<dbReference type="Pfam" id="PF05697">
    <property type="entry name" value="Trigger_N"/>
    <property type="match status" value="1"/>
</dbReference>
<dbReference type="GO" id="GO:0003755">
    <property type="term" value="F:peptidyl-prolyl cis-trans isomerase activity"/>
    <property type="evidence" value="ECO:0007669"/>
    <property type="project" value="UniProtKB-KW"/>
</dbReference>
<evidence type="ECO:0000256" key="3">
    <source>
        <dbReference type="ARBA" id="ARBA00013194"/>
    </source>
</evidence>
<keyword evidence="10" id="KW-0132">Cell division</keyword>
<reference evidence="10" key="1">
    <citation type="submission" date="2018-06" db="EMBL/GenBank/DDBJ databases">
        <authorList>
            <person name="Zhirakovskaya E."/>
        </authorList>
    </citation>
    <scope>NUCLEOTIDE SEQUENCE</scope>
</reference>
<feature type="domain" description="Trigger factor C-terminal" evidence="9">
    <location>
        <begin position="268"/>
        <end position="420"/>
    </location>
</feature>
<dbReference type="Gene3D" id="3.30.70.1050">
    <property type="entry name" value="Trigger factor ribosome-binding domain"/>
    <property type="match status" value="1"/>
</dbReference>
<comment type="catalytic activity">
    <reaction evidence="1">
        <text>[protein]-peptidylproline (omega=180) = [protein]-peptidylproline (omega=0)</text>
        <dbReference type="Rhea" id="RHEA:16237"/>
        <dbReference type="Rhea" id="RHEA-COMP:10747"/>
        <dbReference type="Rhea" id="RHEA-COMP:10748"/>
        <dbReference type="ChEBI" id="CHEBI:83833"/>
        <dbReference type="ChEBI" id="CHEBI:83834"/>
        <dbReference type="EC" id="5.2.1.8"/>
    </reaction>
</comment>